<dbReference type="InterPro" id="IPR035986">
    <property type="entry name" value="PKD_dom_sf"/>
</dbReference>
<dbReference type="SUPFAM" id="SSF49299">
    <property type="entry name" value="PKD domain"/>
    <property type="match status" value="2"/>
</dbReference>
<dbReference type="CDD" id="cd00146">
    <property type="entry name" value="PKD"/>
    <property type="match status" value="1"/>
</dbReference>
<dbReference type="RefSeq" id="WP_309310963.1">
    <property type="nucleotide sequence ID" value="NZ_CP133592.1"/>
</dbReference>
<dbReference type="GeneID" id="84231072"/>
<keyword evidence="3" id="KW-1185">Reference proteome</keyword>
<dbReference type="EMBL" id="CP133592">
    <property type="protein sequence ID" value="WMW25156.1"/>
    <property type="molecule type" value="Genomic_DNA"/>
</dbReference>
<proteinExistence type="predicted"/>
<dbReference type="Gene3D" id="2.60.40.10">
    <property type="entry name" value="Immunoglobulins"/>
    <property type="match status" value="2"/>
</dbReference>
<organism evidence="2 3">
    <name type="scientific">Methanolobus sediminis</name>
    <dbReference type="NCBI Taxonomy" id="3072978"/>
    <lineage>
        <taxon>Archaea</taxon>
        <taxon>Methanobacteriati</taxon>
        <taxon>Methanobacteriota</taxon>
        <taxon>Stenosarchaea group</taxon>
        <taxon>Methanomicrobia</taxon>
        <taxon>Methanosarcinales</taxon>
        <taxon>Methanosarcinaceae</taxon>
        <taxon>Methanolobus</taxon>
    </lineage>
</organism>
<name>A0AA51UMR5_9EURY</name>
<protein>
    <submittedName>
        <fullName evidence="2">PKD domain-containing protein</fullName>
    </submittedName>
</protein>
<accession>A0AA51UMR5</accession>
<dbReference type="AlphaFoldDB" id="A0AA51UMR5"/>
<evidence type="ECO:0000313" key="3">
    <source>
        <dbReference type="Proteomes" id="UP001182908"/>
    </source>
</evidence>
<dbReference type="InterPro" id="IPR000601">
    <property type="entry name" value="PKD_dom"/>
</dbReference>
<dbReference type="KEGG" id="mseb:RE474_00105"/>
<gene>
    <name evidence="2" type="ORF">RE474_00105</name>
</gene>
<dbReference type="InterPro" id="IPR013783">
    <property type="entry name" value="Ig-like_fold"/>
</dbReference>
<evidence type="ECO:0000313" key="2">
    <source>
        <dbReference type="EMBL" id="WMW25156.1"/>
    </source>
</evidence>
<evidence type="ECO:0000259" key="1">
    <source>
        <dbReference type="PROSITE" id="PS50093"/>
    </source>
</evidence>
<dbReference type="SMART" id="SM00089">
    <property type="entry name" value="PKD"/>
    <property type="match status" value="1"/>
</dbReference>
<feature type="domain" description="PKD" evidence="1">
    <location>
        <begin position="255"/>
        <end position="337"/>
    </location>
</feature>
<reference evidence="2 3" key="1">
    <citation type="submission" date="2023-08" db="EMBL/GenBank/DDBJ databases">
        <title>Methanolobus mangrovi sp. nov. and Methanolobus sediminis sp. nov, two novel methylotrophic methanogens isolated from mangrove sediments in China.</title>
        <authorList>
            <person name="Zhou J."/>
        </authorList>
    </citation>
    <scope>NUCLEOTIDE SEQUENCE [LARGE SCALE GENOMIC DNA]</scope>
    <source>
        <strain evidence="2 3">FTZ6</strain>
    </source>
</reference>
<dbReference type="Pfam" id="PF18911">
    <property type="entry name" value="PKD_4"/>
    <property type="match status" value="2"/>
</dbReference>
<dbReference type="Proteomes" id="UP001182908">
    <property type="component" value="Chromosome"/>
</dbReference>
<dbReference type="InterPro" id="IPR022409">
    <property type="entry name" value="PKD/Chitinase_dom"/>
</dbReference>
<sequence>MSVRFKYIIYNTLISCIVLAMLCNNVAAITGGPDAYGYTFIDSNSENGPTYGWIEISETGNEGIPDTCSVFSKTVDIGFSFNYYGNDYSQFSFSNNGMLFLVDNAPSNWLLYYQNEPITQTPDIDGFIVSFWDNLISCNEVSPIYYQTLGTAPNRKFVVEWYDNQKFECSDSGITFETILYEGSNEILFQYKEVEFGTVYGVNNEYADFGASATVGIESPDGTDGLQYSYNVPAVFNRLAILFIPPSSNPPSNYPPLAVISLTDDVYEGSPVKFIASGSSDPDGDILTYEWDFGDGSAKSYDVNPSHVYPDNGDYLVSLAVDDGNGGSNTTNLIITVNNVAPEISSIYLPEAPVDISNSVELSATFTDDGILDTHTYVIDWGDNSISEGIKSDAGGAGTVTGKHDYEYADVYTIKLTITDKDSGSDEVISDYVVVYNPEGGFVTGGGWFDSPAGAYTPDNTGDEDLVGKASFGFVSKYKTGATVPTGSTEFQFQLADLNFKSTSYDWLVIAGQKAQYKGTGTINGEGNYGFMVTAIDADDGDKFRMKIWDKATDEVIYDNQNGDFDDADSSTAIDGGSIVVHKEK</sequence>
<dbReference type="PROSITE" id="PS50093">
    <property type="entry name" value="PKD"/>
    <property type="match status" value="1"/>
</dbReference>